<feature type="region of interest" description="Disordered" evidence="1">
    <location>
        <begin position="32"/>
        <end position="67"/>
    </location>
</feature>
<dbReference type="AlphaFoldDB" id="A0A8S9V9H8"/>
<sequence>MSVEKARKIAAVRKKVRESDQLDSILKSQRIKKLINPTEHPRRQDERFECNQVDTEDESDDETGSELGADDAFEYWGAVLAELDGDEDVPPPNHRAVVEINRDQYYRQTGAVTKLSRHRPHRLRHDAAVGLLRLEHLRLNRLTRGRTGLHGRPNSAATRRRRRRETAHLRLHRRGFLARRRLRLRCGLHLDRPHQLAAGTHRSTRRRLHRLRHDAAIGLLRLEHLRLNRLTRVCTGLHGRPNSAATRRRRRRRRETAHLHLRLLTRLRLHRGAFATAGAKALETNTFTLPTAEDYIIVGLVELPGDSSLSLAAEEYVVFKKISVVSADTVISSSFLSTTGSVGSSESSAMNSSTWSTTAAPVATTPPLTSCGRALSHLERTQLEFFFV</sequence>
<proteinExistence type="predicted"/>
<feature type="compositionally biased region" description="Basic and acidic residues" evidence="1">
    <location>
        <begin position="39"/>
        <end position="49"/>
    </location>
</feature>
<dbReference type="Proteomes" id="UP000704712">
    <property type="component" value="Unassembled WGS sequence"/>
</dbReference>
<gene>
    <name evidence="2" type="ORF">GN958_ATG00702</name>
</gene>
<evidence type="ECO:0000313" key="2">
    <source>
        <dbReference type="EMBL" id="KAF4150076.1"/>
    </source>
</evidence>
<organism evidence="2 3">
    <name type="scientific">Phytophthora infestans</name>
    <name type="common">Potato late blight agent</name>
    <name type="synonym">Botrytis infestans</name>
    <dbReference type="NCBI Taxonomy" id="4787"/>
    <lineage>
        <taxon>Eukaryota</taxon>
        <taxon>Sar</taxon>
        <taxon>Stramenopiles</taxon>
        <taxon>Oomycota</taxon>
        <taxon>Peronosporomycetes</taxon>
        <taxon>Peronosporales</taxon>
        <taxon>Peronosporaceae</taxon>
        <taxon>Phytophthora</taxon>
    </lineage>
</organism>
<protein>
    <submittedName>
        <fullName evidence="2">Uncharacterized protein</fullName>
    </submittedName>
</protein>
<name>A0A8S9V9H8_PHYIN</name>
<accession>A0A8S9V9H8</accession>
<dbReference type="EMBL" id="JAACNO010000100">
    <property type="protein sequence ID" value="KAF4150076.1"/>
    <property type="molecule type" value="Genomic_DNA"/>
</dbReference>
<feature type="compositionally biased region" description="Acidic residues" evidence="1">
    <location>
        <begin position="54"/>
        <end position="67"/>
    </location>
</feature>
<reference evidence="2" key="1">
    <citation type="submission" date="2020-03" db="EMBL/GenBank/DDBJ databases">
        <title>Hybrid Assembly of Korean Phytophthora infestans isolates.</title>
        <authorList>
            <person name="Prokchorchik M."/>
            <person name="Lee Y."/>
            <person name="Seo J."/>
            <person name="Cho J.-H."/>
            <person name="Park Y.-E."/>
            <person name="Jang D.-C."/>
            <person name="Im J.-S."/>
            <person name="Choi J.-G."/>
            <person name="Park H.-J."/>
            <person name="Lee G.-B."/>
            <person name="Lee Y.-G."/>
            <person name="Hong S.-Y."/>
            <person name="Cho K."/>
            <person name="Sohn K.H."/>
        </authorList>
    </citation>
    <scope>NUCLEOTIDE SEQUENCE</scope>
    <source>
        <strain evidence="2">KR_2_A2</strain>
    </source>
</reference>
<evidence type="ECO:0000313" key="3">
    <source>
        <dbReference type="Proteomes" id="UP000704712"/>
    </source>
</evidence>
<comment type="caution">
    <text evidence="2">The sequence shown here is derived from an EMBL/GenBank/DDBJ whole genome shotgun (WGS) entry which is preliminary data.</text>
</comment>
<evidence type="ECO:0000256" key="1">
    <source>
        <dbReference type="SAM" id="MobiDB-lite"/>
    </source>
</evidence>